<keyword evidence="3" id="KW-0808">Transferase</keyword>
<sequence length="372" mass="43291">MKILFISMPSVHATRWISNVDDDFNELYWFNVLSKDNVEFENRVVKFNEWHKRKITPIKGEYSLSKSKPQLYALIRPILEITENQYLHQIISQIKPDIIHVFEMQTCFYPIVRTLKSYIDIKVIYSCWGSDLFYYQSFKNHKRKIKNALQLVDLLHVDNQRDIQIARRLGYKGLTTIIPGGGGYKTNFYFKYNKPVSKRSIILVKGYEHDFGRAINVIKALNNISLPNRFEIIVFGAHAKTIQFINENKLDLLTYGRHSLGHEELFKLMGQTYIYIGNSISDGIPNTLIEAMMMGAFPIQSNPGGSTADLIIHRFNGCLIDNPLDVEDISNQILFALNEKHLIEQAYVENQSTINLKYNYDFVKKQINKLYD</sequence>
<organism evidence="3 4">
    <name type="scientific">Nonlabens xylanidelens</name>
    <dbReference type="NCBI Taxonomy" id="191564"/>
    <lineage>
        <taxon>Bacteria</taxon>
        <taxon>Pseudomonadati</taxon>
        <taxon>Bacteroidota</taxon>
        <taxon>Flavobacteriia</taxon>
        <taxon>Flavobacteriales</taxon>
        <taxon>Flavobacteriaceae</taxon>
        <taxon>Nonlabens</taxon>
    </lineage>
</organism>
<feature type="domain" description="Glycosyltransferase subfamily 4-like N-terminal" evidence="2">
    <location>
        <begin position="80"/>
        <end position="155"/>
    </location>
</feature>
<keyword evidence="4" id="KW-1185">Reference proteome</keyword>
<dbReference type="PANTHER" id="PTHR12526:SF630">
    <property type="entry name" value="GLYCOSYLTRANSFERASE"/>
    <property type="match status" value="1"/>
</dbReference>
<dbReference type="EMBL" id="PTJE01000003">
    <property type="protein sequence ID" value="PPK95106.1"/>
    <property type="molecule type" value="Genomic_DNA"/>
</dbReference>
<dbReference type="RefSeq" id="WP_104515534.1">
    <property type="nucleotide sequence ID" value="NZ_MQVW01000024.1"/>
</dbReference>
<feature type="domain" description="Glycosyl transferase family 1" evidence="1">
    <location>
        <begin position="198"/>
        <end position="342"/>
    </location>
</feature>
<dbReference type="Pfam" id="PF13477">
    <property type="entry name" value="Glyco_trans_4_2"/>
    <property type="match status" value="1"/>
</dbReference>
<protein>
    <submittedName>
        <fullName evidence="3">Glycosyltransferase involved in cell wall biosynthesis</fullName>
    </submittedName>
</protein>
<evidence type="ECO:0000259" key="1">
    <source>
        <dbReference type="Pfam" id="PF00534"/>
    </source>
</evidence>
<dbReference type="PANTHER" id="PTHR12526">
    <property type="entry name" value="GLYCOSYLTRANSFERASE"/>
    <property type="match status" value="1"/>
</dbReference>
<evidence type="ECO:0000313" key="3">
    <source>
        <dbReference type="EMBL" id="PPK95106.1"/>
    </source>
</evidence>
<dbReference type="AlphaFoldDB" id="A0A2S6ILQ3"/>
<dbReference type="OrthoDB" id="1411429at2"/>
<comment type="caution">
    <text evidence="3">The sequence shown here is derived from an EMBL/GenBank/DDBJ whole genome shotgun (WGS) entry which is preliminary data.</text>
</comment>
<reference evidence="3 4" key="1">
    <citation type="submission" date="2018-02" db="EMBL/GenBank/DDBJ databases">
        <title>Genomic Encyclopedia of Archaeal and Bacterial Type Strains, Phase II (KMG-II): from individual species to whole genera.</title>
        <authorList>
            <person name="Goeker M."/>
        </authorList>
    </citation>
    <scope>NUCLEOTIDE SEQUENCE [LARGE SCALE GENOMIC DNA]</scope>
    <source>
        <strain evidence="3 4">DSM 16809</strain>
    </source>
</reference>
<name>A0A2S6ILQ3_9FLAO</name>
<dbReference type="GO" id="GO:0016757">
    <property type="term" value="F:glycosyltransferase activity"/>
    <property type="evidence" value="ECO:0007669"/>
    <property type="project" value="InterPro"/>
</dbReference>
<dbReference type="Gene3D" id="3.40.50.2000">
    <property type="entry name" value="Glycogen Phosphorylase B"/>
    <property type="match status" value="2"/>
</dbReference>
<dbReference type="InterPro" id="IPR028098">
    <property type="entry name" value="Glyco_trans_4-like_N"/>
</dbReference>
<accession>A0A2S6ILQ3</accession>
<dbReference type="InterPro" id="IPR001296">
    <property type="entry name" value="Glyco_trans_1"/>
</dbReference>
<evidence type="ECO:0000313" key="4">
    <source>
        <dbReference type="Proteomes" id="UP000239002"/>
    </source>
</evidence>
<dbReference type="Proteomes" id="UP000239002">
    <property type="component" value="Unassembled WGS sequence"/>
</dbReference>
<dbReference type="SUPFAM" id="SSF53756">
    <property type="entry name" value="UDP-Glycosyltransferase/glycogen phosphorylase"/>
    <property type="match status" value="1"/>
</dbReference>
<evidence type="ECO:0000259" key="2">
    <source>
        <dbReference type="Pfam" id="PF13477"/>
    </source>
</evidence>
<dbReference type="Pfam" id="PF00534">
    <property type="entry name" value="Glycos_transf_1"/>
    <property type="match status" value="1"/>
</dbReference>
<gene>
    <name evidence="3" type="ORF">LY01_01859</name>
</gene>
<proteinExistence type="predicted"/>